<protein>
    <submittedName>
        <fullName evidence="1">Uncharacterized protein</fullName>
    </submittedName>
</protein>
<reference evidence="1" key="1">
    <citation type="submission" date="2023-07" db="EMBL/GenBank/DDBJ databases">
        <authorList>
            <person name="Haufschild T."/>
            <person name="Kallscheuer N."/>
            <person name="Hammer J."/>
            <person name="Kohn T."/>
            <person name="Kabuu M."/>
            <person name="Jogler M."/>
            <person name="Wohfarth N."/>
            <person name="Heuer A."/>
            <person name="Rohde M."/>
            <person name="van Teeseling M.C.F."/>
            <person name="Jogler C."/>
        </authorList>
    </citation>
    <scope>NUCLEOTIDE SEQUENCE</scope>
    <source>
        <strain evidence="1">Strain 138</strain>
        <strain evidence="2">Strain 318</strain>
    </source>
</reference>
<dbReference type="KEGG" id="pspc:Strain318_001755"/>
<dbReference type="EMBL" id="CP130613">
    <property type="protein sequence ID" value="WKW15370.1"/>
    <property type="molecule type" value="Genomic_DNA"/>
</dbReference>
<dbReference type="Proteomes" id="UP001229955">
    <property type="component" value="Chromosome"/>
</dbReference>
<accession>A0AA49K003</accession>
<evidence type="ECO:0000313" key="3">
    <source>
        <dbReference type="Proteomes" id="UP001229955"/>
    </source>
</evidence>
<evidence type="ECO:0000313" key="2">
    <source>
        <dbReference type="EMBL" id="WKW15370.1"/>
    </source>
</evidence>
<sequence length="109" mass="10937">MTESVSTPAAEFVAQHAGTAPAALIARVQAVLAADEAAASLPAAEALLRAGEALLANVLKDGEAGRAVALDLLAADACVTWAFEAAADEPGTLPERAAQAMQRVAEMAL</sequence>
<dbReference type="RefSeq" id="WP_367885341.1">
    <property type="nucleotide sequence ID" value="NZ_CP130612.1"/>
</dbReference>
<keyword evidence="3" id="KW-1185">Reference proteome</keyword>
<proteinExistence type="predicted"/>
<dbReference type="AlphaFoldDB" id="A0AA49Q4X7"/>
<organism evidence="1">
    <name type="scientific">Pseudogemmatithrix spongiicola</name>
    <dbReference type="NCBI Taxonomy" id="3062599"/>
    <lineage>
        <taxon>Bacteria</taxon>
        <taxon>Pseudomonadati</taxon>
        <taxon>Gemmatimonadota</taxon>
        <taxon>Gemmatimonadia</taxon>
        <taxon>Gemmatimonadales</taxon>
        <taxon>Gemmatimonadaceae</taxon>
        <taxon>Pseudogemmatithrix</taxon>
    </lineage>
</organism>
<accession>A0AA49Q4X7</accession>
<gene>
    <name evidence="1" type="ORF">Strain138_001756</name>
    <name evidence="2" type="ORF">Strain318_001755</name>
</gene>
<dbReference type="EMBL" id="CP130612">
    <property type="protein sequence ID" value="WKW12463.1"/>
    <property type="molecule type" value="Genomic_DNA"/>
</dbReference>
<name>A0AA49Q4X7_9BACT</name>
<evidence type="ECO:0000313" key="1">
    <source>
        <dbReference type="EMBL" id="WKW12463.1"/>
    </source>
</evidence>